<protein>
    <submittedName>
        <fullName evidence="1">Uncharacterized protein</fullName>
    </submittedName>
</protein>
<proteinExistence type="predicted"/>
<sequence>MSDSPAPPTPHQQLSQLENDVEVLLYHMTEELVSCVLDECKETKGFSKTAKMEEKRSEIADSLSDSIVEMMQLINGCFDSLGAEIEMDKIASVLGMVGDNLSL</sequence>
<dbReference type="AlphaFoldDB" id="S3CZY8"/>
<dbReference type="HOGENOM" id="CLU_2264028_0_0_1"/>
<evidence type="ECO:0000313" key="1">
    <source>
        <dbReference type="EMBL" id="EPE31170.1"/>
    </source>
</evidence>
<organism evidence="1 2">
    <name type="scientific">Glarea lozoyensis (strain ATCC 20868 / MF5171)</name>
    <dbReference type="NCBI Taxonomy" id="1116229"/>
    <lineage>
        <taxon>Eukaryota</taxon>
        <taxon>Fungi</taxon>
        <taxon>Dikarya</taxon>
        <taxon>Ascomycota</taxon>
        <taxon>Pezizomycotina</taxon>
        <taxon>Leotiomycetes</taxon>
        <taxon>Helotiales</taxon>
        <taxon>Helotiaceae</taxon>
        <taxon>Glarea</taxon>
    </lineage>
</organism>
<gene>
    <name evidence="1" type="ORF">GLAREA_04137</name>
</gene>
<name>S3CZY8_GLAL2</name>
<dbReference type="Proteomes" id="UP000016922">
    <property type="component" value="Unassembled WGS sequence"/>
</dbReference>
<dbReference type="EMBL" id="KE145363">
    <property type="protein sequence ID" value="EPE31170.1"/>
    <property type="molecule type" value="Genomic_DNA"/>
</dbReference>
<evidence type="ECO:0000313" key="2">
    <source>
        <dbReference type="Proteomes" id="UP000016922"/>
    </source>
</evidence>
<accession>S3CZY8</accession>
<dbReference type="RefSeq" id="XP_008082581.1">
    <property type="nucleotide sequence ID" value="XM_008084390.1"/>
</dbReference>
<dbReference type="GeneID" id="19463192"/>
<reference evidence="1 2" key="1">
    <citation type="journal article" date="2013" name="BMC Genomics">
        <title>Genomics-driven discovery of the pneumocandin biosynthetic gene cluster in the fungus Glarea lozoyensis.</title>
        <authorList>
            <person name="Chen L."/>
            <person name="Yue Q."/>
            <person name="Zhang X."/>
            <person name="Xiang M."/>
            <person name="Wang C."/>
            <person name="Li S."/>
            <person name="Che Y."/>
            <person name="Ortiz-Lopez F.J."/>
            <person name="Bills G.F."/>
            <person name="Liu X."/>
            <person name="An Z."/>
        </authorList>
    </citation>
    <scope>NUCLEOTIDE SEQUENCE [LARGE SCALE GENOMIC DNA]</scope>
    <source>
        <strain evidence="2">ATCC 20868 / MF5171</strain>
    </source>
</reference>
<dbReference type="KEGG" id="glz:GLAREA_04137"/>
<keyword evidence="2" id="KW-1185">Reference proteome</keyword>